<comment type="subcellular location">
    <subcellularLocation>
        <location evidence="1">Plastid</location>
        <location evidence="1">Chloroplast</location>
    </subcellularLocation>
</comment>
<dbReference type="FunFam" id="3.30.1370.30:FF:000004">
    <property type="entry name" value="30S ribosomal protein S8, chloroplastic"/>
    <property type="match status" value="1"/>
</dbReference>
<evidence type="ECO:0000256" key="11">
    <source>
        <dbReference type="RuleBase" id="RU003660"/>
    </source>
</evidence>
<dbReference type="GeneID" id="39414712"/>
<gene>
    <name evidence="12" type="primary">rps8</name>
</gene>
<dbReference type="GO" id="GO:0019843">
    <property type="term" value="F:rRNA binding"/>
    <property type="evidence" value="ECO:0007669"/>
    <property type="project" value="UniProtKB-KW"/>
</dbReference>
<name>A0A411JX29_9CARY</name>
<dbReference type="GO" id="GO:0009507">
    <property type="term" value="C:chloroplast"/>
    <property type="evidence" value="ECO:0007669"/>
    <property type="project" value="UniProtKB-SubCell"/>
</dbReference>
<evidence type="ECO:0000256" key="7">
    <source>
        <dbReference type="ARBA" id="ARBA00022980"/>
    </source>
</evidence>
<dbReference type="InterPro" id="IPR000630">
    <property type="entry name" value="Ribosomal_uS8"/>
</dbReference>
<evidence type="ECO:0000313" key="12">
    <source>
        <dbReference type="EMBL" id="QBC69643.1"/>
    </source>
</evidence>
<evidence type="ECO:0000256" key="9">
    <source>
        <dbReference type="ARBA" id="ARBA00035153"/>
    </source>
</evidence>
<evidence type="ECO:0000256" key="6">
    <source>
        <dbReference type="ARBA" id="ARBA00022884"/>
    </source>
</evidence>
<keyword evidence="6" id="KW-0694">RNA-binding</keyword>
<dbReference type="Gene3D" id="3.30.1490.10">
    <property type="match status" value="1"/>
</dbReference>
<keyword evidence="8 11" id="KW-0687">Ribonucleoprotein</keyword>
<evidence type="ECO:0000256" key="1">
    <source>
        <dbReference type="ARBA" id="ARBA00004229"/>
    </source>
</evidence>
<proteinExistence type="inferred from homology"/>
<dbReference type="SUPFAM" id="SSF56047">
    <property type="entry name" value="Ribosomal protein S8"/>
    <property type="match status" value="1"/>
</dbReference>
<dbReference type="GO" id="GO:0005840">
    <property type="term" value="C:ribosome"/>
    <property type="evidence" value="ECO:0007669"/>
    <property type="project" value="UniProtKB-KW"/>
</dbReference>
<geneLocation type="plastid" evidence="12"/>
<keyword evidence="5" id="KW-0699">rRNA-binding</keyword>
<sequence length="134" mass="15552">MGRDTIADIITSIRNADMNRKGTVRIASTNMTENIVKILLREGFIENTRKHQERHKYFLILTLRHRRNRKGSCRNLLNLKRVSRPGLRIYSNYQRIPRILGGMGIVILSTSRGIMTDREARLEGIGGEILCYIW</sequence>
<protein>
    <recommendedName>
        <fullName evidence="9">Small ribosomal subunit protein uS8c</fullName>
    </recommendedName>
    <alternativeName>
        <fullName evidence="10">30S ribosomal protein S8, chloroplastic</fullName>
    </alternativeName>
</protein>
<organism evidence="12">
    <name type="scientific">Reaumuria songarica</name>
    <dbReference type="NCBI Taxonomy" id="194564"/>
    <lineage>
        <taxon>Eukaryota</taxon>
        <taxon>Viridiplantae</taxon>
        <taxon>Streptophyta</taxon>
        <taxon>Embryophyta</taxon>
        <taxon>Tracheophyta</taxon>
        <taxon>Spermatophyta</taxon>
        <taxon>Magnoliopsida</taxon>
        <taxon>eudicotyledons</taxon>
        <taxon>Gunneridae</taxon>
        <taxon>Pentapetalae</taxon>
        <taxon>Caryophyllales</taxon>
        <taxon>Tamaricaceae</taxon>
        <taxon>Reaumuria</taxon>
    </lineage>
</organism>
<dbReference type="GO" id="GO:1990904">
    <property type="term" value="C:ribonucleoprotein complex"/>
    <property type="evidence" value="ECO:0007669"/>
    <property type="project" value="UniProtKB-KW"/>
</dbReference>
<dbReference type="GO" id="GO:0006412">
    <property type="term" value="P:translation"/>
    <property type="evidence" value="ECO:0007669"/>
    <property type="project" value="InterPro"/>
</dbReference>
<comment type="similarity">
    <text evidence="2 11">Belongs to the universal ribosomal protein uS8 family.</text>
</comment>
<keyword evidence="4 12" id="KW-0934">Plastid</keyword>
<accession>A0A411JX29</accession>
<dbReference type="InterPro" id="IPR035987">
    <property type="entry name" value="Ribosomal_uS8_sf"/>
</dbReference>
<dbReference type="GO" id="GO:0003735">
    <property type="term" value="F:structural constituent of ribosome"/>
    <property type="evidence" value="ECO:0007669"/>
    <property type="project" value="InterPro"/>
</dbReference>
<dbReference type="EMBL" id="MK397892">
    <property type="protein sequence ID" value="QBC69643.1"/>
    <property type="molecule type" value="Genomic_DNA"/>
</dbReference>
<evidence type="ECO:0000256" key="5">
    <source>
        <dbReference type="ARBA" id="ARBA00022730"/>
    </source>
</evidence>
<dbReference type="NCBIfam" id="NF001109">
    <property type="entry name" value="PRK00136.1"/>
    <property type="match status" value="1"/>
</dbReference>
<keyword evidence="3" id="KW-0150">Chloroplast</keyword>
<evidence type="ECO:0000256" key="4">
    <source>
        <dbReference type="ARBA" id="ARBA00022640"/>
    </source>
</evidence>
<dbReference type="AlphaFoldDB" id="A0A411JX29"/>
<dbReference type="Gene3D" id="3.30.1370.30">
    <property type="match status" value="1"/>
</dbReference>
<dbReference type="RefSeq" id="YP_009570308.1">
    <property type="nucleotide sequence ID" value="NC_041273.1"/>
</dbReference>
<evidence type="ECO:0000256" key="3">
    <source>
        <dbReference type="ARBA" id="ARBA00022528"/>
    </source>
</evidence>
<reference evidence="12" key="1">
    <citation type="journal article" date="2019" name="Mol. Phylogenet. Evol.">
        <title>Plastid phylogenomic insights into the evolution of Caryophyllales.</title>
        <authorList>
            <person name="Yao G."/>
            <person name="Jin J.J."/>
            <person name="Li H.T."/>
            <person name="Yang J.B."/>
            <person name="Shiva Mandala V."/>
            <person name="Croley M."/>
            <person name="Mostow R."/>
            <person name="Douglas N.A."/>
            <person name="Chase M.W."/>
            <person name="Christenhusz M.J."/>
            <person name="Soltis D.E."/>
            <person name="Soltis P.S."/>
            <person name="Smith S.A."/>
            <person name="Brockington S.F."/>
            <person name="Moore M.J."/>
            <person name="Yi T.S."/>
            <person name="Li D.Z."/>
        </authorList>
    </citation>
    <scope>NUCLEOTIDE SEQUENCE</scope>
</reference>
<evidence type="ECO:0000256" key="10">
    <source>
        <dbReference type="ARBA" id="ARBA00035516"/>
    </source>
</evidence>
<dbReference type="InterPro" id="IPR047863">
    <property type="entry name" value="Ribosomal_uS8_CS"/>
</dbReference>
<dbReference type="HAMAP" id="MF_01302_B">
    <property type="entry name" value="Ribosomal_uS8_B"/>
    <property type="match status" value="1"/>
</dbReference>
<keyword evidence="7 11" id="KW-0689">Ribosomal protein</keyword>
<dbReference type="FunFam" id="3.30.1490.10:FF:000001">
    <property type="entry name" value="30S ribosomal protein S8"/>
    <property type="match status" value="1"/>
</dbReference>
<dbReference type="PANTHER" id="PTHR11758">
    <property type="entry name" value="40S RIBOSOMAL PROTEIN S15A"/>
    <property type="match status" value="1"/>
</dbReference>
<dbReference type="PROSITE" id="PS00053">
    <property type="entry name" value="RIBOSOMAL_S8"/>
    <property type="match status" value="1"/>
</dbReference>
<dbReference type="Pfam" id="PF00410">
    <property type="entry name" value="Ribosomal_S8"/>
    <property type="match status" value="1"/>
</dbReference>
<evidence type="ECO:0000256" key="8">
    <source>
        <dbReference type="ARBA" id="ARBA00023274"/>
    </source>
</evidence>
<evidence type="ECO:0000256" key="2">
    <source>
        <dbReference type="ARBA" id="ARBA00006471"/>
    </source>
</evidence>